<dbReference type="Gene3D" id="3.30.565.10">
    <property type="entry name" value="Histidine kinase-like ATPase, C-terminal domain"/>
    <property type="match status" value="1"/>
</dbReference>
<dbReference type="GO" id="GO:0000156">
    <property type="term" value="F:phosphorelay response regulator activity"/>
    <property type="evidence" value="ECO:0007669"/>
    <property type="project" value="TreeGrafter"/>
</dbReference>
<keyword evidence="10" id="KW-0472">Membrane</keyword>
<keyword evidence="8" id="KW-0067">ATP-binding</keyword>
<dbReference type="RefSeq" id="WP_144991440.1">
    <property type="nucleotide sequence ID" value="NZ_VNJK01000001.1"/>
</dbReference>
<keyword evidence="10" id="KW-1133">Transmembrane helix</keyword>
<dbReference type="PROSITE" id="PS50109">
    <property type="entry name" value="HIS_KIN"/>
    <property type="match status" value="1"/>
</dbReference>
<dbReference type="EC" id="2.7.13.3" evidence="3"/>
<gene>
    <name evidence="12" type="ORF">FPZ44_15500</name>
</gene>
<evidence type="ECO:0000256" key="4">
    <source>
        <dbReference type="ARBA" id="ARBA00022553"/>
    </source>
</evidence>
<keyword evidence="4" id="KW-0597">Phosphoprotein</keyword>
<evidence type="ECO:0000256" key="7">
    <source>
        <dbReference type="ARBA" id="ARBA00022777"/>
    </source>
</evidence>
<dbReference type="Proteomes" id="UP000318102">
    <property type="component" value="Unassembled WGS sequence"/>
</dbReference>
<dbReference type="GO" id="GO:0007234">
    <property type="term" value="P:osmosensory signaling via phosphorelay pathway"/>
    <property type="evidence" value="ECO:0007669"/>
    <property type="project" value="TreeGrafter"/>
</dbReference>
<evidence type="ECO:0000313" key="13">
    <source>
        <dbReference type="Proteomes" id="UP000318102"/>
    </source>
</evidence>
<accession>A0A559J388</accession>
<evidence type="ECO:0000256" key="1">
    <source>
        <dbReference type="ARBA" id="ARBA00000085"/>
    </source>
</evidence>
<evidence type="ECO:0000256" key="6">
    <source>
        <dbReference type="ARBA" id="ARBA00022741"/>
    </source>
</evidence>
<evidence type="ECO:0000256" key="2">
    <source>
        <dbReference type="ARBA" id="ARBA00004370"/>
    </source>
</evidence>
<feature type="domain" description="Histidine kinase" evidence="11">
    <location>
        <begin position="359"/>
        <end position="579"/>
    </location>
</feature>
<dbReference type="SMART" id="SM00388">
    <property type="entry name" value="HisKA"/>
    <property type="match status" value="1"/>
</dbReference>
<evidence type="ECO:0000256" key="5">
    <source>
        <dbReference type="ARBA" id="ARBA00022679"/>
    </source>
</evidence>
<dbReference type="CDD" id="cd00082">
    <property type="entry name" value="HisKA"/>
    <property type="match status" value="1"/>
</dbReference>
<dbReference type="Gene3D" id="1.10.287.130">
    <property type="match status" value="1"/>
</dbReference>
<dbReference type="Pfam" id="PF02518">
    <property type="entry name" value="HATPase_c"/>
    <property type="match status" value="1"/>
</dbReference>
<dbReference type="GO" id="GO:0030295">
    <property type="term" value="F:protein kinase activator activity"/>
    <property type="evidence" value="ECO:0007669"/>
    <property type="project" value="TreeGrafter"/>
</dbReference>
<feature type="transmembrane region" description="Helical" evidence="10">
    <location>
        <begin position="12"/>
        <end position="34"/>
    </location>
</feature>
<dbReference type="GO" id="GO:0000155">
    <property type="term" value="F:phosphorelay sensor kinase activity"/>
    <property type="evidence" value="ECO:0007669"/>
    <property type="project" value="InterPro"/>
</dbReference>
<dbReference type="PANTHER" id="PTHR42878:SF7">
    <property type="entry name" value="SENSOR HISTIDINE KINASE GLRK"/>
    <property type="match status" value="1"/>
</dbReference>
<evidence type="ECO:0000256" key="3">
    <source>
        <dbReference type="ARBA" id="ARBA00012438"/>
    </source>
</evidence>
<dbReference type="AlphaFoldDB" id="A0A559J388"/>
<dbReference type="SMART" id="SM00387">
    <property type="entry name" value="HATPase_c"/>
    <property type="match status" value="1"/>
</dbReference>
<dbReference type="GO" id="GO:0005524">
    <property type="term" value="F:ATP binding"/>
    <property type="evidence" value="ECO:0007669"/>
    <property type="project" value="UniProtKB-KW"/>
</dbReference>
<keyword evidence="10" id="KW-0812">Transmembrane</keyword>
<dbReference type="InterPro" id="IPR004358">
    <property type="entry name" value="Sig_transdc_His_kin-like_C"/>
</dbReference>
<evidence type="ECO:0000256" key="10">
    <source>
        <dbReference type="SAM" id="Phobius"/>
    </source>
</evidence>
<comment type="subcellular location">
    <subcellularLocation>
        <location evidence="2">Membrane</location>
    </subcellularLocation>
</comment>
<evidence type="ECO:0000259" key="11">
    <source>
        <dbReference type="PROSITE" id="PS50109"/>
    </source>
</evidence>
<dbReference type="InterPro" id="IPR003661">
    <property type="entry name" value="HisK_dim/P_dom"/>
</dbReference>
<feature type="transmembrane region" description="Helical" evidence="10">
    <location>
        <begin position="253"/>
        <end position="275"/>
    </location>
</feature>
<evidence type="ECO:0000256" key="8">
    <source>
        <dbReference type="ARBA" id="ARBA00022840"/>
    </source>
</evidence>
<dbReference type="PANTHER" id="PTHR42878">
    <property type="entry name" value="TWO-COMPONENT HISTIDINE KINASE"/>
    <property type="match status" value="1"/>
</dbReference>
<dbReference type="InterPro" id="IPR005467">
    <property type="entry name" value="His_kinase_dom"/>
</dbReference>
<dbReference type="PRINTS" id="PR00344">
    <property type="entry name" value="BCTRLSENSOR"/>
</dbReference>
<dbReference type="Pfam" id="PF00512">
    <property type="entry name" value="HisKA"/>
    <property type="match status" value="1"/>
</dbReference>
<evidence type="ECO:0000256" key="9">
    <source>
        <dbReference type="ARBA" id="ARBA00023012"/>
    </source>
</evidence>
<organism evidence="12 13">
    <name type="scientific">Paenibacillus agilis</name>
    <dbReference type="NCBI Taxonomy" id="3020863"/>
    <lineage>
        <taxon>Bacteria</taxon>
        <taxon>Bacillati</taxon>
        <taxon>Bacillota</taxon>
        <taxon>Bacilli</taxon>
        <taxon>Bacillales</taxon>
        <taxon>Paenibacillaceae</taxon>
        <taxon>Paenibacillus</taxon>
    </lineage>
</organism>
<keyword evidence="13" id="KW-1185">Reference proteome</keyword>
<protein>
    <recommendedName>
        <fullName evidence="3">histidine kinase</fullName>
        <ecNumber evidence="3">2.7.13.3</ecNumber>
    </recommendedName>
</protein>
<dbReference type="SUPFAM" id="SSF47384">
    <property type="entry name" value="Homodimeric domain of signal transducing histidine kinase"/>
    <property type="match status" value="1"/>
</dbReference>
<dbReference type="InterPro" id="IPR036097">
    <property type="entry name" value="HisK_dim/P_sf"/>
</dbReference>
<keyword evidence="5" id="KW-0808">Transferase</keyword>
<dbReference type="EMBL" id="VNJK01000001">
    <property type="protein sequence ID" value="TVX94333.1"/>
    <property type="molecule type" value="Genomic_DNA"/>
</dbReference>
<proteinExistence type="predicted"/>
<dbReference type="SUPFAM" id="SSF55874">
    <property type="entry name" value="ATPase domain of HSP90 chaperone/DNA topoisomerase II/histidine kinase"/>
    <property type="match status" value="1"/>
</dbReference>
<keyword evidence="6" id="KW-0547">Nucleotide-binding</keyword>
<reference evidence="12 13" key="1">
    <citation type="submission" date="2019-07" db="EMBL/GenBank/DDBJ databases">
        <authorList>
            <person name="Kim J."/>
        </authorList>
    </citation>
    <scope>NUCLEOTIDE SEQUENCE [LARGE SCALE GENOMIC DNA]</scope>
    <source>
        <strain evidence="12 13">N4</strain>
    </source>
</reference>
<evidence type="ECO:0000313" key="12">
    <source>
        <dbReference type="EMBL" id="TVX94333.1"/>
    </source>
</evidence>
<dbReference type="OrthoDB" id="368131at2"/>
<sequence>MKATQRLAWHYIRQWLFISIALLISVVVAFSWIVDRIMALDMNRNFVNHGFENLVDSISIRNGQLQWDEQLMMQVKASGGWLQIADSSGRVLHEFFVPEDVPKKYKVGELVSYMQRKVPFTYDVYAYLRAIGDYEIMLIYGVKPEEEQLLDAWLEDSEQAKPMLKQANAWVQLMGAEGEELKSWNKPKGVEANMSPYELVLRAGYEDRYGERVDLKYIANSGNTWILRMPYTALDAEPYVIMAGLHLYSETQIWMVGIGAAVLSMLVLFVIMAWWESSRIGRPLAHFMRWAEAMSNHQYEEPRNIAGKYPSLNRKGRLKRNYRIYSDVWQALRTLSERLQQSENEREKHERLREQWLTGLTHDLKTPLSSIIGYAHLLNASEYKWNEAERLEFTTFIQQKAERMDELIQDLNLTYQLKSNALPMDRMEIEMNEWLSSIVHELLPVPADVENAGAKLVFNPHTQPIMLNIDVRYFVRAIENVCMNAWIHNEPGTTVTVSIQQDEAGTTILVKDDGRGMDEQAQHNLFQRYYRGTSTDTTDRGSGLGMAITKQLIEAHEGEVSVQSCVGLGTTIRFYFPRN</sequence>
<dbReference type="InterPro" id="IPR050351">
    <property type="entry name" value="BphY/WalK/GraS-like"/>
</dbReference>
<dbReference type="InterPro" id="IPR036890">
    <property type="entry name" value="HATPase_C_sf"/>
</dbReference>
<name>A0A559J388_9BACL</name>
<comment type="caution">
    <text evidence="12">The sequence shown here is derived from an EMBL/GenBank/DDBJ whole genome shotgun (WGS) entry which is preliminary data.</text>
</comment>
<comment type="catalytic activity">
    <reaction evidence="1">
        <text>ATP + protein L-histidine = ADP + protein N-phospho-L-histidine.</text>
        <dbReference type="EC" id="2.7.13.3"/>
    </reaction>
</comment>
<keyword evidence="9" id="KW-0902">Two-component regulatory system</keyword>
<dbReference type="InterPro" id="IPR003594">
    <property type="entry name" value="HATPase_dom"/>
</dbReference>
<keyword evidence="7 12" id="KW-0418">Kinase</keyword>